<dbReference type="EMBL" id="REFZ01000015">
    <property type="protein sequence ID" value="RQG98471.1"/>
    <property type="molecule type" value="Genomic_DNA"/>
</dbReference>
<evidence type="ECO:0008006" key="4">
    <source>
        <dbReference type="Google" id="ProtNLM"/>
    </source>
</evidence>
<comment type="caution">
    <text evidence="2">The sequence shown here is derived from an EMBL/GenBank/DDBJ whole genome shotgun (WGS) entry which is preliminary data.</text>
</comment>
<reference evidence="2 3" key="1">
    <citation type="submission" date="2018-10" db="EMBL/GenBank/DDBJ databases">
        <title>Natrarchaeobius chitinivorans gen. nov., sp. nov., and Natrarchaeobius haloalkaliphilus sp. nov., alkaliphilic, chitin-utilizing haloarchaea from hypersaline alkaline lakes.</title>
        <authorList>
            <person name="Sorokin D.Y."/>
            <person name="Elcheninov A.G."/>
            <person name="Kostrikina N.A."/>
            <person name="Bale N.J."/>
            <person name="Sinninghe Damste J.S."/>
            <person name="Khijniak T.V."/>
            <person name="Kublanov I.V."/>
            <person name="Toshchakov S.V."/>
        </authorList>
    </citation>
    <scope>NUCLEOTIDE SEQUENCE [LARGE SCALE GENOMIC DNA]</scope>
    <source>
        <strain evidence="2 3">AArcht7</strain>
    </source>
</reference>
<proteinExistence type="predicted"/>
<evidence type="ECO:0000313" key="3">
    <source>
        <dbReference type="Proteomes" id="UP000281431"/>
    </source>
</evidence>
<name>A0A3N6MQF4_NATCH</name>
<feature type="region of interest" description="Disordered" evidence="1">
    <location>
        <begin position="97"/>
        <end position="116"/>
    </location>
</feature>
<feature type="region of interest" description="Disordered" evidence="1">
    <location>
        <begin position="242"/>
        <end position="262"/>
    </location>
</feature>
<dbReference type="Proteomes" id="UP000281431">
    <property type="component" value="Unassembled WGS sequence"/>
</dbReference>
<dbReference type="OrthoDB" id="178000at2157"/>
<evidence type="ECO:0000256" key="1">
    <source>
        <dbReference type="SAM" id="MobiDB-lite"/>
    </source>
</evidence>
<accession>A0A3N6MQF4</accession>
<dbReference type="AlphaFoldDB" id="A0A3N6MQF4"/>
<sequence length="262" mass="28809">MAGEDHQDGGISFALPADVDDWISEEADRRDESREAVCRDMMTAAHAVATGDDHTSVDELVGRDDLESLEGQLEAQREEFRELLEDVRSRVVQVKRETDAKAAVDHDHPSHASDEELADLRDDVEALERRLDAGFGNFEEILERLLDRLDELDARSTTLASTVVDLRDRRDELAANERDSAAVSRLQLAANQLGIRTAACEDCGASVDVGLLTRPECPHCSSSIADVAEKSSFFGSHRLLTGDPPSLESAPSSDLDTQFDYD</sequence>
<organism evidence="2 3">
    <name type="scientific">Natrarchaeobius chitinivorans</name>
    <dbReference type="NCBI Taxonomy" id="1679083"/>
    <lineage>
        <taxon>Archaea</taxon>
        <taxon>Methanobacteriati</taxon>
        <taxon>Methanobacteriota</taxon>
        <taxon>Stenosarchaea group</taxon>
        <taxon>Halobacteria</taxon>
        <taxon>Halobacteriales</taxon>
        <taxon>Natrialbaceae</taxon>
        <taxon>Natrarchaeobius</taxon>
    </lineage>
</organism>
<gene>
    <name evidence="2" type="ORF">EA472_17810</name>
</gene>
<dbReference type="Gene3D" id="1.10.287.1490">
    <property type="match status" value="1"/>
</dbReference>
<evidence type="ECO:0000313" key="2">
    <source>
        <dbReference type="EMBL" id="RQG98471.1"/>
    </source>
</evidence>
<keyword evidence="3" id="KW-1185">Reference proteome</keyword>
<protein>
    <recommendedName>
        <fullName evidence="4">CopG family transcriptional regulator</fullName>
    </recommendedName>
</protein>